<evidence type="ECO:0000256" key="1">
    <source>
        <dbReference type="SAM" id="MobiDB-lite"/>
    </source>
</evidence>
<evidence type="ECO:0000256" key="2">
    <source>
        <dbReference type="SAM" id="Phobius"/>
    </source>
</evidence>
<feature type="region of interest" description="Disordered" evidence="1">
    <location>
        <begin position="68"/>
        <end position="94"/>
    </location>
</feature>
<evidence type="ECO:0000313" key="4">
    <source>
        <dbReference type="Proteomes" id="UP000242188"/>
    </source>
</evidence>
<feature type="transmembrane region" description="Helical" evidence="2">
    <location>
        <begin position="28"/>
        <end position="51"/>
    </location>
</feature>
<dbReference type="OrthoDB" id="10446690at2759"/>
<feature type="region of interest" description="Disordered" evidence="1">
    <location>
        <begin position="247"/>
        <end position="268"/>
    </location>
</feature>
<sequence length="281" mass="30939">MIEMAGNVTTRRPQPEGATCPDDPNGGLVAGIVICVVLLVVMGVVLIILLAKHKGWINRSRFNFKIPKFGGTEQNNRSNDGESSTYQERLPPKHSKLNTTGNMSYDVCLPISAGTGTGTVNGNKEDDAAGTRTSTVSSKSYLELIVEPTSSPEYENVSKPIMRNKIDGDHEPNVPRERESDVYINFGIDFDDEINRGSILEPETEDFDEIYSNVPISVGNMTVDDNHDSDPITGEEVDNYFILEKDNTDQAKAHSSNQENESDISENLFVLEPQNVVKSVE</sequence>
<keyword evidence="2" id="KW-0812">Transmembrane</keyword>
<protein>
    <submittedName>
        <fullName evidence="3">Uncharacterized protein</fullName>
    </submittedName>
</protein>
<gene>
    <name evidence="3" type="ORF">KP79_PYT11659</name>
</gene>
<keyword evidence="2" id="KW-1133">Transmembrane helix</keyword>
<dbReference type="AlphaFoldDB" id="A0A210R4E5"/>
<organism evidence="3 4">
    <name type="scientific">Mizuhopecten yessoensis</name>
    <name type="common">Japanese scallop</name>
    <name type="synonym">Patinopecten yessoensis</name>
    <dbReference type="NCBI Taxonomy" id="6573"/>
    <lineage>
        <taxon>Eukaryota</taxon>
        <taxon>Metazoa</taxon>
        <taxon>Spiralia</taxon>
        <taxon>Lophotrochozoa</taxon>
        <taxon>Mollusca</taxon>
        <taxon>Bivalvia</taxon>
        <taxon>Autobranchia</taxon>
        <taxon>Pteriomorphia</taxon>
        <taxon>Pectinida</taxon>
        <taxon>Pectinoidea</taxon>
        <taxon>Pectinidae</taxon>
        <taxon>Mizuhopecten</taxon>
    </lineage>
</organism>
<feature type="compositionally biased region" description="Polar residues" evidence="1">
    <location>
        <begin position="72"/>
        <end position="87"/>
    </location>
</feature>
<dbReference type="Proteomes" id="UP000242188">
    <property type="component" value="Unassembled WGS sequence"/>
</dbReference>
<keyword evidence="2" id="KW-0472">Membrane</keyword>
<reference evidence="3 4" key="1">
    <citation type="journal article" date="2017" name="Nat. Ecol. Evol.">
        <title>Scallop genome provides insights into evolution of bilaterian karyotype and development.</title>
        <authorList>
            <person name="Wang S."/>
            <person name="Zhang J."/>
            <person name="Jiao W."/>
            <person name="Li J."/>
            <person name="Xun X."/>
            <person name="Sun Y."/>
            <person name="Guo X."/>
            <person name="Huan P."/>
            <person name="Dong B."/>
            <person name="Zhang L."/>
            <person name="Hu X."/>
            <person name="Sun X."/>
            <person name="Wang J."/>
            <person name="Zhao C."/>
            <person name="Wang Y."/>
            <person name="Wang D."/>
            <person name="Huang X."/>
            <person name="Wang R."/>
            <person name="Lv J."/>
            <person name="Li Y."/>
            <person name="Zhang Z."/>
            <person name="Liu B."/>
            <person name="Lu W."/>
            <person name="Hui Y."/>
            <person name="Liang J."/>
            <person name="Zhou Z."/>
            <person name="Hou R."/>
            <person name="Li X."/>
            <person name="Liu Y."/>
            <person name="Li H."/>
            <person name="Ning X."/>
            <person name="Lin Y."/>
            <person name="Zhao L."/>
            <person name="Xing Q."/>
            <person name="Dou J."/>
            <person name="Li Y."/>
            <person name="Mao J."/>
            <person name="Guo H."/>
            <person name="Dou H."/>
            <person name="Li T."/>
            <person name="Mu C."/>
            <person name="Jiang W."/>
            <person name="Fu Q."/>
            <person name="Fu X."/>
            <person name="Miao Y."/>
            <person name="Liu J."/>
            <person name="Yu Q."/>
            <person name="Li R."/>
            <person name="Liao H."/>
            <person name="Li X."/>
            <person name="Kong Y."/>
            <person name="Jiang Z."/>
            <person name="Chourrout D."/>
            <person name="Li R."/>
            <person name="Bao Z."/>
        </authorList>
    </citation>
    <scope>NUCLEOTIDE SEQUENCE [LARGE SCALE GENOMIC DNA]</scope>
    <source>
        <strain evidence="3 4">PY_sf001</strain>
    </source>
</reference>
<accession>A0A210R4E5</accession>
<name>A0A210R4E5_MIZYE</name>
<keyword evidence="4" id="KW-1185">Reference proteome</keyword>
<comment type="caution">
    <text evidence="3">The sequence shown here is derived from an EMBL/GenBank/DDBJ whole genome shotgun (WGS) entry which is preliminary data.</text>
</comment>
<dbReference type="EMBL" id="NEDP02000459">
    <property type="protein sequence ID" value="OWF55879.1"/>
    <property type="molecule type" value="Genomic_DNA"/>
</dbReference>
<evidence type="ECO:0000313" key="3">
    <source>
        <dbReference type="EMBL" id="OWF55879.1"/>
    </source>
</evidence>
<proteinExistence type="predicted"/>